<proteinExistence type="predicted"/>
<name>A0ABX0BYM2_9PSEU</name>
<accession>A0ABX0BYM2</accession>
<evidence type="ECO:0008006" key="3">
    <source>
        <dbReference type="Google" id="ProtNLM"/>
    </source>
</evidence>
<reference evidence="1 2" key="1">
    <citation type="submission" date="2020-01" db="EMBL/GenBank/DDBJ databases">
        <title>Insect and environment-associated Actinomycetes.</title>
        <authorList>
            <person name="Currrie C."/>
            <person name="Chevrette M."/>
            <person name="Carlson C."/>
            <person name="Stubbendieck R."/>
            <person name="Wendt-Pienkowski E."/>
        </authorList>
    </citation>
    <scope>NUCLEOTIDE SEQUENCE [LARGE SCALE GENOMIC DNA]</scope>
    <source>
        <strain evidence="1 2">SID8386</strain>
    </source>
</reference>
<sequence length="146" mass="16490">MSRYRTTTFLFLDPWLCRQLLIDIDALDPRYWLAAADTLPDEDELAYAVLIAYLSDDARFWLSATCAAHRLGSPLVRDLAEQAYQRCGSSYPDVLTFLSESDNGGEPWFDLAGHEIATLADDVCQQLAARPDNRPTPVLWLIPPDR</sequence>
<dbReference type="EMBL" id="JAAGNC010000094">
    <property type="protein sequence ID" value="NEC57853.1"/>
    <property type="molecule type" value="Genomic_DNA"/>
</dbReference>
<organism evidence="1 2">
    <name type="scientific">Amycolatopsis rubida</name>
    <dbReference type="NCBI Taxonomy" id="112413"/>
    <lineage>
        <taxon>Bacteria</taxon>
        <taxon>Bacillati</taxon>
        <taxon>Actinomycetota</taxon>
        <taxon>Actinomycetes</taxon>
        <taxon>Pseudonocardiales</taxon>
        <taxon>Pseudonocardiaceae</taxon>
        <taxon>Amycolatopsis</taxon>
    </lineage>
</organism>
<dbReference type="RefSeq" id="WP_157905105.1">
    <property type="nucleotide sequence ID" value="NZ_JAAGNC010000094.1"/>
</dbReference>
<protein>
    <recommendedName>
        <fullName evidence="3">DUF4240 domain-containing protein</fullName>
    </recommendedName>
</protein>
<gene>
    <name evidence="1" type="ORF">G3I59_20185</name>
</gene>
<evidence type="ECO:0000313" key="2">
    <source>
        <dbReference type="Proteomes" id="UP000470404"/>
    </source>
</evidence>
<evidence type="ECO:0000313" key="1">
    <source>
        <dbReference type="EMBL" id="NEC57853.1"/>
    </source>
</evidence>
<keyword evidence="2" id="KW-1185">Reference proteome</keyword>
<dbReference type="Proteomes" id="UP000470404">
    <property type="component" value="Unassembled WGS sequence"/>
</dbReference>
<comment type="caution">
    <text evidence="1">The sequence shown here is derived from an EMBL/GenBank/DDBJ whole genome shotgun (WGS) entry which is preliminary data.</text>
</comment>